<dbReference type="GO" id="GO:0005886">
    <property type="term" value="C:plasma membrane"/>
    <property type="evidence" value="ECO:0007669"/>
    <property type="project" value="TreeGrafter"/>
</dbReference>
<dbReference type="AlphaFoldDB" id="A0A916RDF5"/>
<evidence type="ECO:0000256" key="3">
    <source>
        <dbReference type="ARBA" id="ARBA00023136"/>
    </source>
</evidence>
<feature type="transmembrane region" description="Helical" evidence="4">
    <location>
        <begin position="345"/>
        <end position="367"/>
    </location>
</feature>
<dbReference type="InterPro" id="IPR020846">
    <property type="entry name" value="MFS_dom"/>
</dbReference>
<evidence type="ECO:0000259" key="5">
    <source>
        <dbReference type="PROSITE" id="PS50850"/>
    </source>
</evidence>
<dbReference type="InterPro" id="IPR036259">
    <property type="entry name" value="MFS_trans_sf"/>
</dbReference>
<proteinExistence type="predicted"/>
<feature type="transmembrane region" description="Helical" evidence="4">
    <location>
        <begin position="85"/>
        <end position="101"/>
    </location>
</feature>
<dbReference type="CDD" id="cd17478">
    <property type="entry name" value="MFS_FsR"/>
    <property type="match status" value="1"/>
</dbReference>
<gene>
    <name evidence="6" type="ORF">GCM10011499_22180</name>
</gene>
<organism evidence="6 7">
    <name type="scientific">Pelagibacterium lentulum</name>
    <dbReference type="NCBI Taxonomy" id="2029865"/>
    <lineage>
        <taxon>Bacteria</taxon>
        <taxon>Pseudomonadati</taxon>
        <taxon>Pseudomonadota</taxon>
        <taxon>Alphaproteobacteria</taxon>
        <taxon>Hyphomicrobiales</taxon>
        <taxon>Devosiaceae</taxon>
        <taxon>Pelagibacterium</taxon>
    </lineage>
</organism>
<evidence type="ECO:0000256" key="4">
    <source>
        <dbReference type="SAM" id="Phobius"/>
    </source>
</evidence>
<evidence type="ECO:0000313" key="7">
    <source>
        <dbReference type="Proteomes" id="UP000596977"/>
    </source>
</evidence>
<name>A0A916RDF5_9HYPH</name>
<accession>A0A916RDF5</accession>
<dbReference type="InterPro" id="IPR011701">
    <property type="entry name" value="MFS"/>
</dbReference>
<feature type="transmembrane region" description="Helical" evidence="4">
    <location>
        <begin position="259"/>
        <end position="277"/>
    </location>
</feature>
<dbReference type="EMBL" id="BMKB01000003">
    <property type="protein sequence ID" value="GGA51677.1"/>
    <property type="molecule type" value="Genomic_DNA"/>
</dbReference>
<keyword evidence="3 4" id="KW-0472">Membrane</keyword>
<feature type="domain" description="Major facilitator superfamily (MFS) profile" evidence="5">
    <location>
        <begin position="20"/>
        <end position="398"/>
    </location>
</feature>
<keyword evidence="1 4" id="KW-0812">Transmembrane</keyword>
<feature type="transmembrane region" description="Helical" evidence="4">
    <location>
        <begin position="174"/>
        <end position="195"/>
    </location>
</feature>
<evidence type="ECO:0000256" key="1">
    <source>
        <dbReference type="ARBA" id="ARBA00022692"/>
    </source>
</evidence>
<feature type="transmembrane region" description="Helical" evidence="4">
    <location>
        <begin position="146"/>
        <end position="168"/>
    </location>
</feature>
<feature type="transmembrane region" description="Helical" evidence="4">
    <location>
        <begin position="373"/>
        <end position="393"/>
    </location>
</feature>
<feature type="transmembrane region" description="Helical" evidence="4">
    <location>
        <begin position="313"/>
        <end position="333"/>
    </location>
</feature>
<dbReference type="SUPFAM" id="SSF103473">
    <property type="entry name" value="MFS general substrate transporter"/>
    <property type="match status" value="1"/>
</dbReference>
<dbReference type="PROSITE" id="PS50850">
    <property type="entry name" value="MFS"/>
    <property type="match status" value="1"/>
</dbReference>
<dbReference type="PANTHER" id="PTHR43129">
    <property type="entry name" value="FOSMIDOMYCIN RESISTANCE PROTEIN"/>
    <property type="match status" value="1"/>
</dbReference>
<feature type="transmembrane region" description="Helical" evidence="4">
    <location>
        <begin position="219"/>
        <end position="247"/>
    </location>
</feature>
<feature type="transmembrane region" description="Helical" evidence="4">
    <location>
        <begin position="289"/>
        <end position="307"/>
    </location>
</feature>
<dbReference type="Pfam" id="PF07690">
    <property type="entry name" value="MFS_1"/>
    <property type="match status" value="2"/>
</dbReference>
<keyword evidence="7" id="KW-1185">Reference proteome</keyword>
<keyword evidence="2 4" id="KW-1133">Transmembrane helix</keyword>
<dbReference type="OrthoDB" id="9770492at2"/>
<evidence type="ECO:0000256" key="2">
    <source>
        <dbReference type="ARBA" id="ARBA00022989"/>
    </source>
</evidence>
<dbReference type="GO" id="GO:0022857">
    <property type="term" value="F:transmembrane transporter activity"/>
    <property type="evidence" value="ECO:0007669"/>
    <property type="project" value="InterPro"/>
</dbReference>
<comment type="caution">
    <text evidence="6">The sequence shown here is derived from an EMBL/GenBank/DDBJ whole genome shotgun (WGS) entry which is preliminary data.</text>
</comment>
<protein>
    <submittedName>
        <fullName evidence="6">Fosmidomycin resistance protein</fullName>
    </submittedName>
</protein>
<dbReference type="Proteomes" id="UP000596977">
    <property type="component" value="Unassembled WGS sequence"/>
</dbReference>
<dbReference type="Gene3D" id="1.20.1250.20">
    <property type="entry name" value="MFS general substrate transporter like domains"/>
    <property type="match status" value="1"/>
</dbReference>
<reference evidence="6 7" key="1">
    <citation type="journal article" date="2014" name="Int. J. Syst. Evol. Microbiol.">
        <title>Complete genome sequence of Corynebacterium casei LMG S-19264T (=DSM 44701T), isolated from a smear-ripened cheese.</title>
        <authorList>
            <consortium name="US DOE Joint Genome Institute (JGI-PGF)"/>
            <person name="Walter F."/>
            <person name="Albersmeier A."/>
            <person name="Kalinowski J."/>
            <person name="Ruckert C."/>
        </authorList>
    </citation>
    <scope>NUCLEOTIDE SEQUENCE [LARGE SCALE GENOMIC DNA]</scope>
    <source>
        <strain evidence="6 7">CGMCC 1.15896</strain>
    </source>
</reference>
<evidence type="ECO:0000313" key="6">
    <source>
        <dbReference type="EMBL" id="GGA51677.1"/>
    </source>
</evidence>
<feature type="transmembrane region" description="Helical" evidence="4">
    <location>
        <begin position="107"/>
        <end position="125"/>
    </location>
</feature>
<sequence>MSISAQAAPAPAVRNKSLWVLFAVSFAHLLNDLKQAILPAVYPLLRDLYALDFTQIGLITLVNQLTASLLQPLVGMYTDKYPKPYSLPIAMCFTLFGLLTLANADSFPGLLLAAGLIGIGSAIFHPEASRVARLASGGKLGFAQSLFQVGGNIGTAIGPLMAAFIIIPRGQSSVSWYALVALTAIFVLWAVGRWYSDHNRQSKPAPVTKRDPSISRTRLTFIFIVIGMLVMSKNVYLASMTSFYAFFLIDRFALDASQAQLGLFVFLAAAAAGTFIGGPVGDRIGRLKVIWVSILGPLPFALALPYANLELALVLTAIVGFVMASAFSAILVYAQELVPGKVGLVAGLMFGFAFGMAAIGAALMGIIADKTSIVFVFQLCSFLPAVGLLTIFLPKTNA</sequence>
<dbReference type="RefSeq" id="WP_127071158.1">
    <property type="nucleotide sequence ID" value="NZ_BMKB01000003.1"/>
</dbReference>
<dbReference type="PANTHER" id="PTHR43129:SF1">
    <property type="entry name" value="FOSMIDOMYCIN RESISTANCE PROTEIN"/>
    <property type="match status" value="1"/>
</dbReference>